<dbReference type="GO" id="GO:0003735">
    <property type="term" value="F:structural constituent of ribosome"/>
    <property type="evidence" value="ECO:0007669"/>
    <property type="project" value="InterPro"/>
</dbReference>
<geneLocation type="chloroplast" evidence="5"/>
<organism evidence="5">
    <name type="scientific">Chaetoceros muelleri</name>
    <dbReference type="NCBI Taxonomy" id="265525"/>
    <lineage>
        <taxon>Eukaryota</taxon>
        <taxon>Sar</taxon>
        <taxon>Stramenopiles</taxon>
        <taxon>Ochrophyta</taxon>
        <taxon>Bacillariophyta</taxon>
        <taxon>Coscinodiscophyceae</taxon>
        <taxon>Chaetocerotophycidae</taxon>
        <taxon>Chaetocerotales</taxon>
        <taxon>Chaetocerotaceae</taxon>
        <taxon>Chaetoceros</taxon>
    </lineage>
</organism>
<evidence type="ECO:0000256" key="3">
    <source>
        <dbReference type="ARBA" id="ARBA00023274"/>
    </source>
</evidence>
<evidence type="ECO:0000256" key="2">
    <source>
        <dbReference type="ARBA" id="ARBA00022980"/>
    </source>
</evidence>
<protein>
    <recommendedName>
        <fullName evidence="4">Large ribosomal subunit protein uL13c</fullName>
    </recommendedName>
</protein>
<gene>
    <name evidence="4 5" type="primary">rpl13</name>
</gene>
<evidence type="ECO:0000313" key="5">
    <source>
        <dbReference type="EMBL" id="QOK36098.1"/>
    </source>
</evidence>
<keyword evidence="3 4" id="KW-0687">Ribonucleoprotein</keyword>
<dbReference type="InterPro" id="IPR005823">
    <property type="entry name" value="Ribosomal_uL13_bac-type"/>
</dbReference>
<dbReference type="GO" id="GO:0017148">
    <property type="term" value="P:negative regulation of translation"/>
    <property type="evidence" value="ECO:0007669"/>
    <property type="project" value="TreeGrafter"/>
</dbReference>
<dbReference type="InterPro" id="IPR005822">
    <property type="entry name" value="Ribosomal_uL13"/>
</dbReference>
<dbReference type="PANTHER" id="PTHR11545">
    <property type="entry name" value="RIBOSOMAL PROTEIN L13"/>
    <property type="match status" value="1"/>
</dbReference>
<comment type="subcellular location">
    <subcellularLocation>
        <location evidence="4">Plastid</location>
        <location evidence="4">Chloroplast</location>
    </subcellularLocation>
</comment>
<proteinExistence type="inferred from homology"/>
<dbReference type="GO" id="GO:0009507">
    <property type="term" value="C:chloroplast"/>
    <property type="evidence" value="ECO:0007669"/>
    <property type="project" value="UniProtKB-SubCell"/>
</dbReference>
<comment type="similarity">
    <text evidence="1 4">Belongs to the universal ribosomal protein uL13 family.</text>
</comment>
<accession>A0A7L9K3P9</accession>
<dbReference type="PANTHER" id="PTHR11545:SF41">
    <property type="entry name" value="50S RIBOSOMAL PROTEIN L13, CHLOROPLASTIC"/>
    <property type="match status" value="1"/>
</dbReference>
<dbReference type="RefSeq" id="YP_010021079.1">
    <property type="nucleotide sequence ID" value="NC_053621.1"/>
</dbReference>
<dbReference type="GeneID" id="63358054"/>
<dbReference type="GO" id="GO:0006412">
    <property type="term" value="P:translation"/>
    <property type="evidence" value="ECO:0007669"/>
    <property type="project" value="UniProtKB-UniRule"/>
</dbReference>
<dbReference type="Pfam" id="PF00572">
    <property type="entry name" value="Ribosomal_L13"/>
    <property type="match status" value="1"/>
</dbReference>
<dbReference type="GO" id="GO:0005762">
    <property type="term" value="C:mitochondrial large ribosomal subunit"/>
    <property type="evidence" value="ECO:0007669"/>
    <property type="project" value="TreeGrafter"/>
</dbReference>
<reference evidence="5" key="1">
    <citation type="submission" date="2020-09" db="EMBL/GenBank/DDBJ databases">
        <title>the complete chloroplast genome of Chaetoceros muelleri.</title>
        <authorList>
            <person name="Li Y."/>
            <person name="Deng X."/>
        </authorList>
    </citation>
    <scope>NUCLEOTIDE SEQUENCE</scope>
</reference>
<dbReference type="InterPro" id="IPR036899">
    <property type="entry name" value="Ribosomal_uL13_sf"/>
</dbReference>
<keyword evidence="2 4" id="KW-0689">Ribosomal protein</keyword>
<name>A0A7L9K3P9_9STRA</name>
<dbReference type="HAMAP" id="MF_01366">
    <property type="entry name" value="Ribosomal_uL13"/>
    <property type="match status" value="1"/>
</dbReference>
<dbReference type="PIRSF" id="PIRSF002181">
    <property type="entry name" value="Ribosomal_L13"/>
    <property type="match status" value="1"/>
</dbReference>
<dbReference type="SUPFAM" id="SSF52161">
    <property type="entry name" value="Ribosomal protein L13"/>
    <property type="match status" value="1"/>
</dbReference>
<dbReference type="GO" id="GO:0003729">
    <property type="term" value="F:mRNA binding"/>
    <property type="evidence" value="ECO:0007669"/>
    <property type="project" value="TreeGrafter"/>
</dbReference>
<dbReference type="AlphaFoldDB" id="A0A7L9K3P9"/>
<dbReference type="CDD" id="cd00392">
    <property type="entry name" value="Ribosomal_L13"/>
    <property type="match status" value="1"/>
</dbReference>
<keyword evidence="5" id="KW-0150">Chloroplast</keyword>
<keyword evidence="5" id="KW-0934">Plastid</keyword>
<evidence type="ECO:0000256" key="4">
    <source>
        <dbReference type="HAMAP-Rule" id="MF_01366"/>
    </source>
</evidence>
<dbReference type="Gene3D" id="3.90.1180.10">
    <property type="entry name" value="Ribosomal protein L13"/>
    <property type="match status" value="1"/>
</dbReference>
<evidence type="ECO:0000256" key="1">
    <source>
        <dbReference type="ARBA" id="ARBA00006227"/>
    </source>
</evidence>
<dbReference type="NCBIfam" id="TIGR01066">
    <property type="entry name" value="rplM_bact"/>
    <property type="match status" value="1"/>
</dbReference>
<dbReference type="EMBL" id="MW004650">
    <property type="protein sequence ID" value="QOK36098.1"/>
    <property type="molecule type" value="Genomic_DNA"/>
</dbReference>
<sequence>MNETFIPASNYIRKKWYVIDCKDERLGRISSSIVGLLSGKIKPYYHPAIDVGDYVILINADALKFDREIERRYVFQPGRPGSSLKTIVNALPKQIIEKAIYGMMPNGLAKKQLSNRLKIYLGSDHPHNAQNPVKIDNLETFPNNL</sequence>
<comment type="subunit">
    <text evidence="4">Part of the 50S ribosomal subunit.</text>
</comment>